<evidence type="ECO:0000256" key="1">
    <source>
        <dbReference type="SAM" id="MobiDB-lite"/>
    </source>
</evidence>
<keyword evidence="3" id="KW-1185">Reference proteome</keyword>
<name>A0A6N4WG14_9MYCO</name>
<accession>A0A6N4WG14</accession>
<evidence type="ECO:0000313" key="2">
    <source>
        <dbReference type="EMBL" id="BBZ78862.1"/>
    </source>
</evidence>
<proteinExistence type="predicted"/>
<dbReference type="Proteomes" id="UP000467249">
    <property type="component" value="Chromosome"/>
</dbReference>
<gene>
    <name evidence="2" type="ORF">MANY_41990</name>
</gene>
<protein>
    <recommendedName>
        <fullName evidence="4">AttH domain-containing protein</fullName>
    </recommendedName>
</protein>
<dbReference type="KEGG" id="many:MANY_41990"/>
<feature type="compositionally biased region" description="Polar residues" evidence="1">
    <location>
        <begin position="7"/>
        <end position="16"/>
    </location>
</feature>
<evidence type="ECO:0000313" key="3">
    <source>
        <dbReference type="Proteomes" id="UP000467249"/>
    </source>
</evidence>
<sequence length="369" mass="40115">MADHHGSSPSAATDTSKAPPPPGSTRILLGDNPFDVAPTLDLLHEVRMDVPSWSETQFFQVWSPDSSAGVFVHTGRWPGDLDLWWAQVIAMLPDGTLLVDRSWGRAVDSSGPATGNLRVHCQQPLKNWRIRFDGAGEPSDLATMAGGPIGSTHARAFSFDIELQAIAPVWDMHGALGIHDVGWASRHHTQGMRSRGVLQVEGLNPIELSGVGCRDHSSGPRILTDVGGLQFFVVVFPESGRVANGLVNWRRSGEVAHRVYTIQQAGRCEIGFDVSVTGLAELSTHAPHNVVVEMRGASSHLYRAQWLHGYTLTLLEPNLNVNGAVVDAQDDPLFITQGAFRVVADDGEIGWGVVERDYRRSMLPAPQPR</sequence>
<dbReference type="AlphaFoldDB" id="A0A6N4WG14"/>
<dbReference type="RefSeq" id="WP_246224429.1">
    <property type="nucleotide sequence ID" value="NZ_AP022620.1"/>
</dbReference>
<dbReference type="EMBL" id="AP022620">
    <property type="protein sequence ID" value="BBZ78862.1"/>
    <property type="molecule type" value="Genomic_DNA"/>
</dbReference>
<evidence type="ECO:0008006" key="4">
    <source>
        <dbReference type="Google" id="ProtNLM"/>
    </source>
</evidence>
<organism evidence="2 3">
    <name type="scientific">Mycolicibacterium anyangense</name>
    <dbReference type="NCBI Taxonomy" id="1431246"/>
    <lineage>
        <taxon>Bacteria</taxon>
        <taxon>Bacillati</taxon>
        <taxon>Actinomycetota</taxon>
        <taxon>Actinomycetes</taxon>
        <taxon>Mycobacteriales</taxon>
        <taxon>Mycobacteriaceae</taxon>
        <taxon>Mycolicibacterium</taxon>
    </lineage>
</organism>
<feature type="region of interest" description="Disordered" evidence="1">
    <location>
        <begin position="1"/>
        <end position="30"/>
    </location>
</feature>
<reference evidence="2 3" key="1">
    <citation type="journal article" date="2019" name="Emerg. Microbes Infect.">
        <title>Comprehensive subspecies identification of 175 nontuberculous mycobacteria species based on 7547 genomic profiles.</title>
        <authorList>
            <person name="Matsumoto Y."/>
            <person name="Kinjo T."/>
            <person name="Motooka D."/>
            <person name="Nabeya D."/>
            <person name="Jung N."/>
            <person name="Uechi K."/>
            <person name="Horii T."/>
            <person name="Iida T."/>
            <person name="Fujita J."/>
            <person name="Nakamura S."/>
        </authorList>
    </citation>
    <scope>NUCLEOTIDE SEQUENCE [LARGE SCALE GENOMIC DNA]</scope>
    <source>
        <strain evidence="2 3">JCM 30275</strain>
    </source>
</reference>